<name>A0A1H6JPA3_9FLAO</name>
<accession>A0A1H6JPA3</accession>
<dbReference type="PANTHER" id="PTHR30157">
    <property type="entry name" value="FERRIC REDUCTASE, NADPH-DEPENDENT"/>
    <property type="match status" value="1"/>
</dbReference>
<dbReference type="AlphaFoldDB" id="A0A1H6JPA3"/>
<dbReference type="Gene3D" id="3.40.50.80">
    <property type="entry name" value="Nucleotide-binding domain of ferredoxin-NADP reductase (FNR) module"/>
    <property type="match status" value="1"/>
</dbReference>
<protein>
    <submittedName>
        <fullName evidence="4">NADPH-dependent ferric siderophore reductase, contains FAD-binding and SIP domains</fullName>
    </submittedName>
</protein>
<keyword evidence="5" id="KW-1185">Reference proteome</keyword>
<feature type="domain" description="SIP-like Rossmann fold" evidence="2">
    <location>
        <begin position="135"/>
        <end position="253"/>
    </location>
</feature>
<dbReference type="Gene3D" id="2.40.30.10">
    <property type="entry name" value="Translation factors"/>
    <property type="match status" value="1"/>
</dbReference>
<dbReference type="OrthoDB" id="9814826at2"/>
<feature type="domain" description="Siderophore-interacting FAD-binding" evidence="3">
    <location>
        <begin position="15"/>
        <end position="122"/>
    </location>
</feature>
<evidence type="ECO:0000313" key="4">
    <source>
        <dbReference type="EMBL" id="SEH61020.1"/>
    </source>
</evidence>
<comment type="similarity">
    <text evidence="1">Belongs to the SIP oxidoreductase family.</text>
</comment>
<dbReference type="InterPro" id="IPR013113">
    <property type="entry name" value="SIP_FAD-bd"/>
</dbReference>
<evidence type="ECO:0000256" key="1">
    <source>
        <dbReference type="ARBA" id="ARBA00035644"/>
    </source>
</evidence>
<dbReference type="RefSeq" id="WP_091095867.1">
    <property type="nucleotide sequence ID" value="NZ_FNXE01000004.1"/>
</dbReference>
<dbReference type="EMBL" id="FNXE01000004">
    <property type="protein sequence ID" value="SEH61020.1"/>
    <property type="molecule type" value="Genomic_DNA"/>
</dbReference>
<evidence type="ECO:0000259" key="2">
    <source>
        <dbReference type="Pfam" id="PF04954"/>
    </source>
</evidence>
<organism evidence="4 5">
    <name type="scientific">Paenimyroides marinum</name>
    <dbReference type="NCBI Taxonomy" id="1159016"/>
    <lineage>
        <taxon>Bacteria</taxon>
        <taxon>Pseudomonadati</taxon>
        <taxon>Bacteroidota</taxon>
        <taxon>Flavobacteriia</taxon>
        <taxon>Flavobacteriales</taxon>
        <taxon>Flavobacteriaceae</taxon>
        <taxon>Paenimyroides</taxon>
    </lineage>
</organism>
<sequence length="269" mass="30451">MNPPKIHRDVFILEKKEYTTPHMIRITLKGNVQPYKDCVIGVNNKIFIPPVAVKKVYFPETDTETGNVVLPAENVRPDIRTYTHRGINIENNLLIIDFVNHGENGPASRWALHAKIGDELGVAMKLKDTPLHPQADWYFLIGDATALPVLSCILEALPKTAKGQVLLEVPTAEDEQDLIKPEAVEVIWLHNQHPEKGSQLAQKAQEIIIPATQSKFAYIAAEFSTVKTLRNYFRKERKWSTNELNAYSYWKAGVAEDKSTADRQQEKNS</sequence>
<dbReference type="InterPro" id="IPR039261">
    <property type="entry name" value="FNR_nucleotide-bd"/>
</dbReference>
<dbReference type="STRING" id="1159016.SAMN02927937_00445"/>
<reference evidence="4 5" key="1">
    <citation type="submission" date="2016-10" db="EMBL/GenBank/DDBJ databases">
        <authorList>
            <person name="de Groot N.N."/>
        </authorList>
    </citation>
    <scope>NUCLEOTIDE SEQUENCE [LARGE SCALE GENOMIC DNA]</scope>
    <source>
        <strain evidence="4 5">CGMCC 1.10825</strain>
    </source>
</reference>
<dbReference type="Proteomes" id="UP000199634">
    <property type="component" value="Unassembled WGS sequence"/>
</dbReference>
<evidence type="ECO:0000259" key="3">
    <source>
        <dbReference type="Pfam" id="PF08021"/>
    </source>
</evidence>
<dbReference type="PANTHER" id="PTHR30157:SF0">
    <property type="entry name" value="NADPH-DEPENDENT FERRIC-CHELATE REDUCTASE"/>
    <property type="match status" value="1"/>
</dbReference>
<dbReference type="InterPro" id="IPR007037">
    <property type="entry name" value="SIP_rossman_dom"/>
</dbReference>
<evidence type="ECO:0000313" key="5">
    <source>
        <dbReference type="Proteomes" id="UP000199634"/>
    </source>
</evidence>
<dbReference type="Pfam" id="PF08021">
    <property type="entry name" value="FAD_binding_9"/>
    <property type="match status" value="1"/>
</dbReference>
<dbReference type="CDD" id="cd06193">
    <property type="entry name" value="siderophore_interacting"/>
    <property type="match status" value="1"/>
</dbReference>
<dbReference type="Pfam" id="PF04954">
    <property type="entry name" value="SIP"/>
    <property type="match status" value="1"/>
</dbReference>
<dbReference type="InterPro" id="IPR039374">
    <property type="entry name" value="SIP_fam"/>
</dbReference>
<gene>
    <name evidence="4" type="ORF">SAMN02927937_00445</name>
</gene>
<proteinExistence type="inferred from homology"/>